<name>A0A1W6ZVE8_9HYPH</name>
<accession>A0A1W6ZVE8</accession>
<reference evidence="1 2" key="1">
    <citation type="submission" date="2017-05" db="EMBL/GenBank/DDBJ databases">
        <title>Full genome sequence of Pseudorhodoplanes sinuspersici.</title>
        <authorList>
            <person name="Dastgheib S.M.M."/>
            <person name="Shavandi M."/>
            <person name="Tirandaz H."/>
        </authorList>
    </citation>
    <scope>NUCLEOTIDE SEQUENCE [LARGE SCALE GENOMIC DNA]</scope>
    <source>
        <strain evidence="1 2">RIPI110</strain>
    </source>
</reference>
<gene>
    <name evidence="1" type="ORF">CAK95_20980</name>
</gene>
<dbReference type="RefSeq" id="WP_086089688.1">
    <property type="nucleotide sequence ID" value="NZ_CP021112.1"/>
</dbReference>
<organism evidence="1 2">
    <name type="scientific">Pseudorhodoplanes sinuspersici</name>
    <dbReference type="NCBI Taxonomy" id="1235591"/>
    <lineage>
        <taxon>Bacteria</taxon>
        <taxon>Pseudomonadati</taxon>
        <taxon>Pseudomonadota</taxon>
        <taxon>Alphaproteobacteria</taxon>
        <taxon>Hyphomicrobiales</taxon>
        <taxon>Pseudorhodoplanes</taxon>
    </lineage>
</organism>
<proteinExistence type="predicted"/>
<dbReference type="KEGG" id="psin:CAK95_20980"/>
<evidence type="ECO:0000313" key="1">
    <source>
        <dbReference type="EMBL" id="ARQ01293.1"/>
    </source>
</evidence>
<dbReference type="Proteomes" id="UP000194137">
    <property type="component" value="Chromosome"/>
</dbReference>
<keyword evidence="2" id="KW-1185">Reference proteome</keyword>
<evidence type="ECO:0000313" key="2">
    <source>
        <dbReference type="Proteomes" id="UP000194137"/>
    </source>
</evidence>
<dbReference type="PROSITE" id="PS51257">
    <property type="entry name" value="PROKAR_LIPOPROTEIN"/>
    <property type="match status" value="1"/>
</dbReference>
<sequence>MSRVAFSILAAAAISVSAVGSAQAGCGCNTDYAVASVVVQPAPVLVQPAPVMVAVQPPPVLVQPAPIVQQYVVNQGPLYAGPMLTDYNPAIYYAPRAVGGFPYVSGYRAAYGPRPYRPYRGYPPLRRYY</sequence>
<dbReference type="EMBL" id="CP021112">
    <property type="protein sequence ID" value="ARQ01293.1"/>
    <property type="molecule type" value="Genomic_DNA"/>
</dbReference>
<protein>
    <submittedName>
        <fullName evidence="1">Uncharacterized protein</fullName>
    </submittedName>
</protein>
<dbReference type="AlphaFoldDB" id="A0A1W6ZVE8"/>